<dbReference type="Pfam" id="PF03094">
    <property type="entry name" value="Mlo"/>
    <property type="match status" value="2"/>
</dbReference>
<evidence type="ECO:0000256" key="8">
    <source>
        <dbReference type="SAM" id="MobiDB-lite"/>
    </source>
</evidence>
<comment type="subcellular location">
    <subcellularLocation>
        <location evidence="1">Membrane</location>
        <topology evidence="1">Multi-pass membrane protein</topology>
    </subcellularLocation>
</comment>
<dbReference type="Proteomes" id="UP001179952">
    <property type="component" value="Unassembled WGS sequence"/>
</dbReference>
<evidence type="ECO:0000313" key="11">
    <source>
        <dbReference type="Proteomes" id="UP001179952"/>
    </source>
</evidence>
<keyword evidence="11" id="KW-1185">Reference proteome</keyword>
<gene>
    <name evidence="10" type="ORF">QJS04_geneDACA009798</name>
</gene>
<feature type="compositionally biased region" description="Low complexity" evidence="8">
    <location>
        <begin position="228"/>
        <end position="242"/>
    </location>
</feature>
<evidence type="ECO:0000256" key="9">
    <source>
        <dbReference type="SAM" id="Phobius"/>
    </source>
</evidence>
<feature type="region of interest" description="Disordered" evidence="8">
    <location>
        <begin position="174"/>
        <end position="276"/>
    </location>
</feature>
<evidence type="ECO:0000256" key="4">
    <source>
        <dbReference type="ARBA" id="ARBA00022821"/>
    </source>
</evidence>
<keyword evidence="5 9" id="KW-1133">Transmembrane helix</keyword>
<dbReference type="PANTHER" id="PTHR31942:SF49">
    <property type="entry name" value="MLO-LIKE PROTEIN 8"/>
    <property type="match status" value="1"/>
</dbReference>
<keyword evidence="4" id="KW-0611">Plant defense</keyword>
<reference evidence="10" key="2">
    <citation type="submission" date="2023-06" db="EMBL/GenBank/DDBJ databases">
        <authorList>
            <person name="Ma L."/>
            <person name="Liu K.-W."/>
            <person name="Li Z."/>
            <person name="Hsiao Y.-Y."/>
            <person name="Qi Y."/>
            <person name="Fu T."/>
            <person name="Tang G."/>
            <person name="Zhang D."/>
            <person name="Sun W.-H."/>
            <person name="Liu D.-K."/>
            <person name="Li Y."/>
            <person name="Chen G.-Z."/>
            <person name="Liu X.-D."/>
            <person name="Liao X.-Y."/>
            <person name="Jiang Y.-T."/>
            <person name="Yu X."/>
            <person name="Hao Y."/>
            <person name="Huang J."/>
            <person name="Zhao X.-W."/>
            <person name="Ke S."/>
            <person name="Chen Y.-Y."/>
            <person name="Wu W.-L."/>
            <person name="Hsu J.-L."/>
            <person name="Lin Y.-F."/>
            <person name="Huang M.-D."/>
            <person name="Li C.-Y."/>
            <person name="Huang L."/>
            <person name="Wang Z.-W."/>
            <person name="Zhao X."/>
            <person name="Zhong W.-Y."/>
            <person name="Peng D.-H."/>
            <person name="Ahmad S."/>
            <person name="Lan S."/>
            <person name="Zhang J.-S."/>
            <person name="Tsai W.-C."/>
            <person name="Van De Peer Y."/>
            <person name="Liu Z.-J."/>
        </authorList>
    </citation>
    <scope>NUCLEOTIDE SEQUENCE</scope>
    <source>
        <strain evidence="10">SCP</strain>
        <tissue evidence="10">Leaves</tissue>
    </source>
</reference>
<accession>A0AAV9BDM8</accession>
<keyword evidence="6 9" id="KW-0472">Membrane</keyword>
<reference evidence="10" key="1">
    <citation type="journal article" date="2023" name="Nat. Commun.">
        <title>Diploid and tetraploid genomes of Acorus and the evolution of monocots.</title>
        <authorList>
            <person name="Ma L."/>
            <person name="Liu K.W."/>
            <person name="Li Z."/>
            <person name="Hsiao Y.Y."/>
            <person name="Qi Y."/>
            <person name="Fu T."/>
            <person name="Tang G.D."/>
            <person name="Zhang D."/>
            <person name="Sun W.H."/>
            <person name="Liu D.K."/>
            <person name="Li Y."/>
            <person name="Chen G.Z."/>
            <person name="Liu X.D."/>
            <person name="Liao X.Y."/>
            <person name="Jiang Y.T."/>
            <person name="Yu X."/>
            <person name="Hao Y."/>
            <person name="Huang J."/>
            <person name="Zhao X.W."/>
            <person name="Ke S."/>
            <person name="Chen Y.Y."/>
            <person name="Wu W.L."/>
            <person name="Hsu J.L."/>
            <person name="Lin Y.F."/>
            <person name="Huang M.D."/>
            <person name="Li C.Y."/>
            <person name="Huang L."/>
            <person name="Wang Z.W."/>
            <person name="Zhao X."/>
            <person name="Zhong W.Y."/>
            <person name="Peng D.H."/>
            <person name="Ahmad S."/>
            <person name="Lan S."/>
            <person name="Zhang J.S."/>
            <person name="Tsai W.C."/>
            <person name="Van de Peer Y."/>
            <person name="Liu Z.J."/>
        </authorList>
    </citation>
    <scope>NUCLEOTIDE SEQUENCE</scope>
    <source>
        <strain evidence="10">SCP</strain>
    </source>
</reference>
<sequence>MAGGGGEGSRKLDQTPTWAVAAVCAVIIVISIILEKGLHRIGEWFNERRKKALFEALEKVKSEKTADTMLPCRLRVSTEEANVGHWQRHLLEDIFDSIKSNRRGLSGGETGETCAKIRRWKEWEKETGSLDYEFSNGWQALLWVELVPLMMGSHMKKSIFDDQTSRALKKWRLAAKKRQGKSGNTPGGTPDASPSASQVHPLQRYKTTGSMKSRKYLDQDVSDSECETPSLATSTSTTILIPGDVEVGGHEAAPPPHAVVEHRNEDEFSFSKPPLV</sequence>
<dbReference type="PANTHER" id="PTHR31942">
    <property type="entry name" value="MLO-LIKE PROTEIN 1"/>
    <property type="match status" value="1"/>
</dbReference>
<keyword evidence="3 9" id="KW-0812">Transmembrane</keyword>
<comment type="caution">
    <text evidence="10">The sequence shown here is derived from an EMBL/GenBank/DDBJ whole genome shotgun (WGS) entry which is preliminary data.</text>
</comment>
<evidence type="ECO:0000313" key="10">
    <source>
        <dbReference type="EMBL" id="KAK1274486.1"/>
    </source>
</evidence>
<evidence type="ECO:0000256" key="3">
    <source>
        <dbReference type="ARBA" id="ARBA00022692"/>
    </source>
</evidence>
<dbReference type="GO" id="GO:0006952">
    <property type="term" value="P:defense response"/>
    <property type="evidence" value="ECO:0007669"/>
    <property type="project" value="UniProtKB-KW"/>
</dbReference>
<comment type="similarity">
    <text evidence="2">Belongs to the MLO family.</text>
</comment>
<evidence type="ECO:0000256" key="1">
    <source>
        <dbReference type="ARBA" id="ARBA00004141"/>
    </source>
</evidence>
<evidence type="ECO:0000256" key="2">
    <source>
        <dbReference type="ARBA" id="ARBA00006574"/>
    </source>
</evidence>
<evidence type="ECO:0000256" key="7">
    <source>
        <dbReference type="ARBA" id="ARBA00023265"/>
    </source>
</evidence>
<proteinExistence type="inferred from homology"/>
<feature type="compositionally biased region" description="Polar residues" evidence="8">
    <location>
        <begin position="192"/>
        <end position="211"/>
    </location>
</feature>
<keyword evidence="7" id="KW-0568">Pathogenesis-related protein</keyword>
<dbReference type="InterPro" id="IPR004326">
    <property type="entry name" value="Mlo"/>
</dbReference>
<dbReference type="GO" id="GO:0016020">
    <property type="term" value="C:membrane"/>
    <property type="evidence" value="ECO:0007669"/>
    <property type="project" value="UniProtKB-SubCell"/>
</dbReference>
<dbReference type="EMBL" id="JAUJYN010000004">
    <property type="protein sequence ID" value="KAK1274486.1"/>
    <property type="molecule type" value="Genomic_DNA"/>
</dbReference>
<name>A0AAV9BDM8_ACOGR</name>
<feature type="transmembrane region" description="Helical" evidence="9">
    <location>
        <begin position="16"/>
        <end position="34"/>
    </location>
</feature>
<evidence type="ECO:0000256" key="5">
    <source>
        <dbReference type="ARBA" id="ARBA00022989"/>
    </source>
</evidence>
<evidence type="ECO:0000256" key="6">
    <source>
        <dbReference type="ARBA" id="ARBA00023136"/>
    </source>
</evidence>
<organism evidence="10 11">
    <name type="scientific">Acorus gramineus</name>
    <name type="common">Dwarf sweet flag</name>
    <dbReference type="NCBI Taxonomy" id="55184"/>
    <lineage>
        <taxon>Eukaryota</taxon>
        <taxon>Viridiplantae</taxon>
        <taxon>Streptophyta</taxon>
        <taxon>Embryophyta</taxon>
        <taxon>Tracheophyta</taxon>
        <taxon>Spermatophyta</taxon>
        <taxon>Magnoliopsida</taxon>
        <taxon>Liliopsida</taxon>
        <taxon>Acoraceae</taxon>
        <taxon>Acorus</taxon>
    </lineage>
</organism>
<dbReference type="AlphaFoldDB" id="A0AAV9BDM8"/>
<protein>
    <submittedName>
        <fullName evidence="10">Uncharacterized protein</fullName>
    </submittedName>
</protein>